<comment type="caution">
    <text evidence="2">The sequence shown here is derived from an EMBL/GenBank/DDBJ whole genome shotgun (WGS) entry which is preliminary data.</text>
</comment>
<evidence type="ECO:0000313" key="2">
    <source>
        <dbReference type="EMBL" id="KAF9946729.1"/>
    </source>
</evidence>
<dbReference type="Proteomes" id="UP000738359">
    <property type="component" value="Unassembled WGS sequence"/>
</dbReference>
<feature type="region of interest" description="Disordered" evidence="1">
    <location>
        <begin position="511"/>
        <end position="534"/>
    </location>
</feature>
<organism evidence="2 3">
    <name type="scientific">Mortierella alpina</name>
    <name type="common">Oleaginous fungus</name>
    <name type="synonym">Mortierella renispora</name>
    <dbReference type="NCBI Taxonomy" id="64518"/>
    <lineage>
        <taxon>Eukaryota</taxon>
        <taxon>Fungi</taxon>
        <taxon>Fungi incertae sedis</taxon>
        <taxon>Mucoromycota</taxon>
        <taxon>Mortierellomycotina</taxon>
        <taxon>Mortierellomycetes</taxon>
        <taxon>Mortierellales</taxon>
        <taxon>Mortierellaceae</taxon>
        <taxon>Mortierella</taxon>
    </lineage>
</organism>
<dbReference type="Gene3D" id="3.80.10.10">
    <property type="entry name" value="Ribonuclease Inhibitor"/>
    <property type="match status" value="2"/>
</dbReference>
<dbReference type="InterPro" id="IPR032675">
    <property type="entry name" value="LRR_dom_sf"/>
</dbReference>
<gene>
    <name evidence="2" type="ORF">BGZ70_003059</name>
</gene>
<dbReference type="EMBL" id="JAAAHY010001794">
    <property type="protein sequence ID" value="KAF9946729.1"/>
    <property type="molecule type" value="Genomic_DNA"/>
</dbReference>
<dbReference type="SUPFAM" id="SSF52047">
    <property type="entry name" value="RNI-like"/>
    <property type="match status" value="1"/>
</dbReference>
<evidence type="ECO:0000256" key="1">
    <source>
        <dbReference type="SAM" id="MobiDB-lite"/>
    </source>
</evidence>
<feature type="non-terminal residue" evidence="2">
    <location>
        <position position="1"/>
    </location>
</feature>
<dbReference type="AlphaFoldDB" id="A0A9P6IUU5"/>
<sequence>ILTFKEPTGNAFWYRHPPARFLPNTWKAFTHRLNALANDEHRLKIHDLSVLYHMQLDTELYPLLEILGPSLTSLRLEGMKHVDVPLYGILERCPNLIRLSVSFKVGSSFCSENSGIEGDENPLPMRKTLRSLSLGNMAIEEVTLLQLLATCPNLESLRLHALQGSASITRLDTTVVAISEDRLVSYSKKSFLEQLAHQCPMLNSLHLSKSAPYQWRVTRLSNPQLAMILEMFPKLRELSLPGCDFTSATFKTLMTMKTCNILRNALTSLEIVGYGYMKGLENSLHEFLCEAPHLLHLKAEDISFPRAWFDLEGILDRNEKFSQTKDDLWGYPHPTTDESDRPDYQLMESMNRKIWACRNLRTLHLEFDQRGYGDVCSVETSRMIFGYISKVCPRLEDIRIRRSSLNLTLEGGLCLLTRLERLRRLVIVTDEECSMVQQDIEWISREMTPELNTKMVKLATQYAATENKTLRVRTPFINNVSWTHTLQQRFRNPSGSHHQFAAHINGSSISGSMSSSIGSSRRTHSSAGSSGEHNDVVNGSEFMISGVDMRHLGRGRDILDLFISASSSLDCCWRDMEYFEIKFLRNCYHGERLPLAEWVKAYRPEIEFC</sequence>
<reference evidence="2" key="1">
    <citation type="journal article" date="2020" name="Fungal Divers.">
        <title>Resolving the Mortierellaceae phylogeny through synthesis of multi-gene phylogenetics and phylogenomics.</title>
        <authorList>
            <person name="Vandepol N."/>
            <person name="Liber J."/>
            <person name="Desiro A."/>
            <person name="Na H."/>
            <person name="Kennedy M."/>
            <person name="Barry K."/>
            <person name="Grigoriev I.V."/>
            <person name="Miller A.N."/>
            <person name="O'Donnell K."/>
            <person name="Stajich J.E."/>
            <person name="Bonito G."/>
        </authorList>
    </citation>
    <scope>NUCLEOTIDE SEQUENCE</scope>
    <source>
        <strain evidence="2">CK1249</strain>
    </source>
</reference>
<feature type="compositionally biased region" description="Low complexity" evidence="1">
    <location>
        <begin position="511"/>
        <end position="531"/>
    </location>
</feature>
<dbReference type="GO" id="GO:0019005">
    <property type="term" value="C:SCF ubiquitin ligase complex"/>
    <property type="evidence" value="ECO:0007669"/>
    <property type="project" value="TreeGrafter"/>
</dbReference>
<proteinExistence type="predicted"/>
<protein>
    <submittedName>
        <fullName evidence="2">Uncharacterized protein</fullName>
    </submittedName>
</protein>
<dbReference type="GO" id="GO:0031146">
    <property type="term" value="P:SCF-dependent proteasomal ubiquitin-dependent protein catabolic process"/>
    <property type="evidence" value="ECO:0007669"/>
    <property type="project" value="TreeGrafter"/>
</dbReference>
<evidence type="ECO:0000313" key="3">
    <source>
        <dbReference type="Proteomes" id="UP000738359"/>
    </source>
</evidence>
<dbReference type="PANTHER" id="PTHR13318">
    <property type="entry name" value="PARTNER OF PAIRED, ISOFORM B-RELATED"/>
    <property type="match status" value="1"/>
</dbReference>
<dbReference type="OrthoDB" id="9973021at2759"/>
<accession>A0A9P6IUU5</accession>
<name>A0A9P6IUU5_MORAP</name>
<keyword evidence="3" id="KW-1185">Reference proteome</keyword>